<dbReference type="OrthoDB" id="529159at2759"/>
<evidence type="ECO:0000313" key="5">
    <source>
        <dbReference type="Proteomes" id="UP000612055"/>
    </source>
</evidence>
<keyword evidence="5" id="KW-1185">Reference proteome</keyword>
<dbReference type="InterPro" id="IPR006598">
    <property type="entry name" value="CAP10"/>
</dbReference>
<dbReference type="PANTHER" id="PTHR12203:SF35">
    <property type="entry name" value="PROTEIN O-GLUCOSYLTRANSFERASE 1"/>
    <property type="match status" value="1"/>
</dbReference>
<proteinExistence type="inferred from homology"/>
<dbReference type="GO" id="GO:0016740">
    <property type="term" value="F:transferase activity"/>
    <property type="evidence" value="ECO:0007669"/>
    <property type="project" value="UniProtKB-KW"/>
</dbReference>
<dbReference type="EMBL" id="JAEHOE010000171">
    <property type="protein sequence ID" value="KAG2483594.1"/>
    <property type="molecule type" value="Genomic_DNA"/>
</dbReference>
<dbReference type="Pfam" id="PF05686">
    <property type="entry name" value="Glyco_transf_90"/>
    <property type="match status" value="1"/>
</dbReference>
<organism evidence="4 5">
    <name type="scientific">Edaphochlamys debaryana</name>
    <dbReference type="NCBI Taxonomy" id="47281"/>
    <lineage>
        <taxon>Eukaryota</taxon>
        <taxon>Viridiplantae</taxon>
        <taxon>Chlorophyta</taxon>
        <taxon>core chlorophytes</taxon>
        <taxon>Chlorophyceae</taxon>
        <taxon>CS clade</taxon>
        <taxon>Chlamydomonadales</taxon>
        <taxon>Chlamydomonadales incertae sedis</taxon>
        <taxon>Edaphochlamys</taxon>
    </lineage>
</organism>
<gene>
    <name evidence="4" type="ORF">HYH03_017536</name>
</gene>
<evidence type="ECO:0000256" key="1">
    <source>
        <dbReference type="ARBA" id="ARBA00010118"/>
    </source>
</evidence>
<comment type="similarity">
    <text evidence="1">Belongs to the glycosyltransferase 90 family.</text>
</comment>
<dbReference type="Proteomes" id="UP000612055">
    <property type="component" value="Unassembled WGS sequence"/>
</dbReference>
<evidence type="ECO:0000313" key="4">
    <source>
        <dbReference type="EMBL" id="KAG2483594.1"/>
    </source>
</evidence>
<dbReference type="PANTHER" id="PTHR12203">
    <property type="entry name" value="KDEL LYS-ASP-GLU-LEU CONTAINING - RELATED"/>
    <property type="match status" value="1"/>
</dbReference>
<reference evidence="4" key="1">
    <citation type="journal article" date="2020" name="bioRxiv">
        <title>Comparative genomics of Chlamydomonas.</title>
        <authorList>
            <person name="Craig R.J."/>
            <person name="Hasan A.R."/>
            <person name="Ness R.W."/>
            <person name="Keightley P.D."/>
        </authorList>
    </citation>
    <scope>NUCLEOTIDE SEQUENCE</scope>
    <source>
        <strain evidence="4">CCAP 11/70</strain>
    </source>
</reference>
<sequence>MAALQAAFKKAVDAGAQFPNVLFLMDLENGGSCRVEEQCPAPILAFFQVIRGPPYNMTVHVPYGKGSILVPDLAHAELPDPVSADWGAKLPKAIFRGPGHCPGFHSNPLLQCSRRELHKLANRTEGSRFLDVKVWDEEDVHIDDTREGGWPELYAKYQFTLALDGHSGCMRLEELLRINSVVLKEFSPVVEFYTRALKAGEHYLDIGRDSSTDVLQVIQSTSRADGERITAKALAFADSYLCETAKLAYFQKALERYQALFEGMDEFIEEKVWPLILARQKLGLGKHGTVIVPWRR</sequence>
<comment type="caution">
    <text evidence="4">The sequence shown here is derived from an EMBL/GenBank/DDBJ whole genome shotgun (WGS) entry which is preliminary data.</text>
</comment>
<protein>
    <recommendedName>
        <fullName evidence="3">Glycosyl transferase CAP10 domain-containing protein</fullName>
    </recommendedName>
</protein>
<dbReference type="InterPro" id="IPR051091">
    <property type="entry name" value="O-Glucosyltr/Glycosyltrsf_90"/>
</dbReference>
<accession>A0A836BQB2</accession>
<keyword evidence="2" id="KW-0808">Transferase</keyword>
<evidence type="ECO:0000256" key="2">
    <source>
        <dbReference type="ARBA" id="ARBA00022679"/>
    </source>
</evidence>
<feature type="domain" description="Glycosyl transferase CAP10" evidence="3">
    <location>
        <begin position="84"/>
        <end position="261"/>
    </location>
</feature>
<dbReference type="AlphaFoldDB" id="A0A836BQB2"/>
<name>A0A836BQB2_9CHLO</name>
<evidence type="ECO:0000259" key="3">
    <source>
        <dbReference type="Pfam" id="PF05686"/>
    </source>
</evidence>